<keyword evidence="5" id="KW-1185">Reference proteome</keyword>
<comment type="caution">
    <text evidence="4">The sequence shown here is derived from an EMBL/GenBank/DDBJ whole genome shotgun (WGS) entry which is preliminary data.</text>
</comment>
<dbReference type="PRINTS" id="PR00947">
    <property type="entry name" value="CUTICLE"/>
</dbReference>
<keyword evidence="1 2" id="KW-0193">Cuticle</keyword>
<evidence type="ECO:0000256" key="1">
    <source>
        <dbReference type="ARBA" id="ARBA00022460"/>
    </source>
</evidence>
<reference evidence="4" key="1">
    <citation type="submission" date="2019-08" db="EMBL/GenBank/DDBJ databases">
        <title>The genome of the North American firefly Photinus pyralis.</title>
        <authorList>
            <consortium name="Photinus pyralis genome working group"/>
            <person name="Fallon T.R."/>
            <person name="Sander Lower S.E."/>
            <person name="Weng J.-K."/>
        </authorList>
    </citation>
    <scope>NUCLEOTIDE SEQUENCE</scope>
    <source>
        <strain evidence="4">TRF0915ILg1</strain>
        <tissue evidence="4">Whole body</tissue>
    </source>
</reference>
<dbReference type="GO" id="GO:0008010">
    <property type="term" value="F:structural constituent of chitin-based larval cuticle"/>
    <property type="evidence" value="ECO:0007669"/>
    <property type="project" value="TreeGrafter"/>
</dbReference>
<dbReference type="PROSITE" id="PS00233">
    <property type="entry name" value="CHIT_BIND_RR_1"/>
    <property type="match status" value="1"/>
</dbReference>
<protein>
    <submittedName>
        <fullName evidence="4">Uncharacterized protein</fullName>
    </submittedName>
</protein>
<sequence>MVVVCLVKSKILLKSIMKPVLLIGLALVAAVSAGPLNEIPILRYESEGPNPDGSYRWNYETGNGIAAQEQGGLKNPDTLEAQGSYQYTSPEGIPIAIVYLANENGFQAQGDAIPVPPPIPPAIQRALEWNAAHPEEEEPHRQQYAATNPQPAYKPLNAQQPFKPFKK</sequence>
<dbReference type="EMBL" id="VTPC01001026">
    <property type="protein sequence ID" value="KAF2903450.1"/>
    <property type="molecule type" value="Genomic_DNA"/>
</dbReference>
<evidence type="ECO:0000313" key="4">
    <source>
        <dbReference type="EMBL" id="KAF2903450.1"/>
    </source>
</evidence>
<feature type="region of interest" description="Disordered" evidence="3">
    <location>
        <begin position="130"/>
        <end position="167"/>
    </location>
</feature>
<gene>
    <name evidence="4" type="ORF">ILUMI_02738</name>
</gene>
<proteinExistence type="predicted"/>
<dbReference type="PROSITE" id="PS51155">
    <property type="entry name" value="CHIT_BIND_RR_2"/>
    <property type="match status" value="1"/>
</dbReference>
<dbReference type="AlphaFoldDB" id="A0A8K0GG69"/>
<dbReference type="OrthoDB" id="6372059at2759"/>
<evidence type="ECO:0000256" key="2">
    <source>
        <dbReference type="PROSITE-ProRule" id="PRU00497"/>
    </source>
</evidence>
<evidence type="ECO:0000256" key="3">
    <source>
        <dbReference type="SAM" id="MobiDB-lite"/>
    </source>
</evidence>
<dbReference type="InterPro" id="IPR000618">
    <property type="entry name" value="Insect_cuticle"/>
</dbReference>
<organism evidence="4 5">
    <name type="scientific">Ignelater luminosus</name>
    <name type="common">Cucubano</name>
    <name type="synonym">Pyrophorus luminosus</name>
    <dbReference type="NCBI Taxonomy" id="2038154"/>
    <lineage>
        <taxon>Eukaryota</taxon>
        <taxon>Metazoa</taxon>
        <taxon>Ecdysozoa</taxon>
        <taxon>Arthropoda</taxon>
        <taxon>Hexapoda</taxon>
        <taxon>Insecta</taxon>
        <taxon>Pterygota</taxon>
        <taxon>Neoptera</taxon>
        <taxon>Endopterygota</taxon>
        <taxon>Coleoptera</taxon>
        <taxon>Polyphaga</taxon>
        <taxon>Elateriformia</taxon>
        <taxon>Elateroidea</taxon>
        <taxon>Elateridae</taxon>
        <taxon>Agrypninae</taxon>
        <taxon>Pyrophorini</taxon>
        <taxon>Ignelater</taxon>
    </lineage>
</organism>
<dbReference type="InterPro" id="IPR031311">
    <property type="entry name" value="CHIT_BIND_RR_consensus"/>
</dbReference>
<name>A0A8K0GG69_IGNLU</name>
<dbReference type="GO" id="GO:0062129">
    <property type="term" value="C:chitin-based extracellular matrix"/>
    <property type="evidence" value="ECO:0007669"/>
    <property type="project" value="TreeGrafter"/>
</dbReference>
<dbReference type="PANTHER" id="PTHR10380:SF241">
    <property type="entry name" value="CUTICULAR PROTEIN 47EG-RELATED"/>
    <property type="match status" value="1"/>
</dbReference>
<dbReference type="PANTHER" id="PTHR10380">
    <property type="entry name" value="CUTICLE PROTEIN"/>
    <property type="match status" value="1"/>
</dbReference>
<dbReference type="Proteomes" id="UP000801492">
    <property type="component" value="Unassembled WGS sequence"/>
</dbReference>
<accession>A0A8K0GG69</accession>
<evidence type="ECO:0000313" key="5">
    <source>
        <dbReference type="Proteomes" id="UP000801492"/>
    </source>
</evidence>
<dbReference type="InterPro" id="IPR050468">
    <property type="entry name" value="Cuticle_Struct_Prot"/>
</dbReference>
<dbReference type="Pfam" id="PF00379">
    <property type="entry name" value="Chitin_bind_4"/>
    <property type="match status" value="1"/>
</dbReference>